<reference evidence="1 2" key="2">
    <citation type="journal article" date="2022" name="Mol. Biol. Evol.">
        <title>Comparative Genomics Reveals Insights into the Divergent Evolution of Astigmatic Mites and Household Pest Adaptations.</title>
        <authorList>
            <person name="Xiong Q."/>
            <person name="Wan A.T."/>
            <person name="Liu X."/>
            <person name="Fung C.S."/>
            <person name="Xiao X."/>
            <person name="Malainual N."/>
            <person name="Hou J."/>
            <person name="Wang L."/>
            <person name="Wang M."/>
            <person name="Yang K.Y."/>
            <person name="Cui Y."/>
            <person name="Leung E.L."/>
            <person name="Nong W."/>
            <person name="Shin S.K."/>
            <person name="Au S.W."/>
            <person name="Jeong K.Y."/>
            <person name="Chew F.T."/>
            <person name="Hui J.H."/>
            <person name="Leung T.F."/>
            <person name="Tungtrongchitr A."/>
            <person name="Zhong N."/>
            <person name="Liu Z."/>
            <person name="Tsui S.K."/>
        </authorList>
    </citation>
    <scope>NUCLEOTIDE SEQUENCE [LARGE SCALE GENOMIC DNA]</scope>
    <source>
        <strain evidence="1">Derp</strain>
    </source>
</reference>
<reference evidence="1 2" key="1">
    <citation type="journal article" date="2018" name="J. Allergy Clin. Immunol.">
        <title>High-quality assembly of Dermatophagoides pteronyssinus genome and transcriptome reveals a wide range of novel allergens.</title>
        <authorList>
            <person name="Liu X.Y."/>
            <person name="Yang K.Y."/>
            <person name="Wang M.Q."/>
            <person name="Kwok J.S."/>
            <person name="Zeng X."/>
            <person name="Yang Z."/>
            <person name="Xiao X.J."/>
            <person name="Lau C.P."/>
            <person name="Li Y."/>
            <person name="Huang Z.M."/>
            <person name="Ba J.G."/>
            <person name="Yim A.K."/>
            <person name="Ouyang C.Y."/>
            <person name="Ngai S.M."/>
            <person name="Chan T.F."/>
            <person name="Leung E.L."/>
            <person name="Liu L."/>
            <person name="Liu Z.G."/>
            <person name="Tsui S.K."/>
        </authorList>
    </citation>
    <scope>NUCLEOTIDE SEQUENCE [LARGE SCALE GENOMIC DNA]</scope>
    <source>
        <strain evidence="1">Derp</strain>
    </source>
</reference>
<sequence length="60" mass="7200">MIQAIHKAVMNIEKYFEGQRYRPFLNDNDMVDEIVYDPYQINDFKGNQSNFNLLINRNNS</sequence>
<name>A0ABQ8JB93_DERPT</name>
<dbReference type="Proteomes" id="UP000887458">
    <property type="component" value="Unassembled WGS sequence"/>
</dbReference>
<gene>
    <name evidence="1" type="ORF">DERP_001702</name>
</gene>
<organism evidence="1 2">
    <name type="scientific">Dermatophagoides pteronyssinus</name>
    <name type="common">European house dust mite</name>
    <dbReference type="NCBI Taxonomy" id="6956"/>
    <lineage>
        <taxon>Eukaryota</taxon>
        <taxon>Metazoa</taxon>
        <taxon>Ecdysozoa</taxon>
        <taxon>Arthropoda</taxon>
        <taxon>Chelicerata</taxon>
        <taxon>Arachnida</taxon>
        <taxon>Acari</taxon>
        <taxon>Acariformes</taxon>
        <taxon>Sarcoptiformes</taxon>
        <taxon>Astigmata</taxon>
        <taxon>Psoroptidia</taxon>
        <taxon>Analgoidea</taxon>
        <taxon>Pyroglyphidae</taxon>
        <taxon>Dermatophagoidinae</taxon>
        <taxon>Dermatophagoides</taxon>
    </lineage>
</organism>
<proteinExistence type="predicted"/>
<evidence type="ECO:0000313" key="2">
    <source>
        <dbReference type="Proteomes" id="UP000887458"/>
    </source>
</evidence>
<keyword evidence="2" id="KW-1185">Reference proteome</keyword>
<accession>A0ABQ8JB93</accession>
<evidence type="ECO:0000313" key="1">
    <source>
        <dbReference type="EMBL" id="KAH9419870.1"/>
    </source>
</evidence>
<protein>
    <submittedName>
        <fullName evidence="1">Uncharacterized protein</fullName>
    </submittedName>
</protein>
<comment type="caution">
    <text evidence="1">The sequence shown here is derived from an EMBL/GenBank/DDBJ whole genome shotgun (WGS) entry which is preliminary data.</text>
</comment>
<dbReference type="EMBL" id="NJHN03000054">
    <property type="protein sequence ID" value="KAH9419870.1"/>
    <property type="molecule type" value="Genomic_DNA"/>
</dbReference>